<evidence type="ECO:0000313" key="2">
    <source>
        <dbReference type="EMBL" id="KAF2489414.1"/>
    </source>
</evidence>
<dbReference type="SUPFAM" id="SSF49503">
    <property type="entry name" value="Cupredoxins"/>
    <property type="match status" value="1"/>
</dbReference>
<feature type="non-terminal residue" evidence="2">
    <location>
        <position position="154"/>
    </location>
</feature>
<dbReference type="OrthoDB" id="2331100at2759"/>
<evidence type="ECO:0008006" key="4">
    <source>
        <dbReference type="Google" id="ProtNLM"/>
    </source>
</evidence>
<dbReference type="InterPro" id="IPR008972">
    <property type="entry name" value="Cupredoxin"/>
</dbReference>
<evidence type="ECO:0000256" key="1">
    <source>
        <dbReference type="SAM" id="MobiDB-lite"/>
    </source>
</evidence>
<proteinExistence type="predicted"/>
<sequence>DGDHKFRPDVTQANVGDIIEFDFFPPNHSVVRAEYEHPCIPYEMTGKGKVGFFSGFHPVDAILSSPPKWTLRINDSNPIFFYCSAVGSCIDYGMVGVINPNATTSLTTQRDLALNSSYMLQPGDPFPPESSSPTSLSSPSPSTSTITSPTGQTS</sequence>
<dbReference type="AlphaFoldDB" id="A0A6A6QBH7"/>
<organism evidence="2 3">
    <name type="scientific">Lophium mytilinum</name>
    <dbReference type="NCBI Taxonomy" id="390894"/>
    <lineage>
        <taxon>Eukaryota</taxon>
        <taxon>Fungi</taxon>
        <taxon>Dikarya</taxon>
        <taxon>Ascomycota</taxon>
        <taxon>Pezizomycotina</taxon>
        <taxon>Dothideomycetes</taxon>
        <taxon>Pleosporomycetidae</taxon>
        <taxon>Mytilinidiales</taxon>
        <taxon>Mytilinidiaceae</taxon>
        <taxon>Lophium</taxon>
    </lineage>
</organism>
<name>A0A6A6QBH7_9PEZI</name>
<feature type="non-terminal residue" evidence="2">
    <location>
        <position position="1"/>
    </location>
</feature>
<feature type="compositionally biased region" description="Low complexity" evidence="1">
    <location>
        <begin position="131"/>
        <end position="154"/>
    </location>
</feature>
<evidence type="ECO:0000313" key="3">
    <source>
        <dbReference type="Proteomes" id="UP000799750"/>
    </source>
</evidence>
<protein>
    <recommendedName>
        <fullName evidence="4">Cupredoxin</fullName>
    </recommendedName>
</protein>
<dbReference type="CDD" id="cd00920">
    <property type="entry name" value="Cupredoxin"/>
    <property type="match status" value="1"/>
</dbReference>
<gene>
    <name evidence="2" type="ORF">BU16DRAFT_421240</name>
</gene>
<feature type="region of interest" description="Disordered" evidence="1">
    <location>
        <begin position="117"/>
        <end position="154"/>
    </location>
</feature>
<accession>A0A6A6QBH7</accession>
<dbReference type="Gene3D" id="2.60.40.420">
    <property type="entry name" value="Cupredoxins - blue copper proteins"/>
    <property type="match status" value="1"/>
</dbReference>
<dbReference type="EMBL" id="MU004199">
    <property type="protein sequence ID" value="KAF2489414.1"/>
    <property type="molecule type" value="Genomic_DNA"/>
</dbReference>
<dbReference type="PANTHER" id="PTHR34883">
    <property type="entry name" value="SERINE-RICH PROTEIN, PUTATIVE-RELATED-RELATED"/>
    <property type="match status" value="1"/>
</dbReference>
<dbReference type="PANTHER" id="PTHR34883:SF19">
    <property type="entry name" value="EXTRACELLULAR SERINE-RICH PROTEIN"/>
    <property type="match status" value="1"/>
</dbReference>
<dbReference type="Proteomes" id="UP000799750">
    <property type="component" value="Unassembled WGS sequence"/>
</dbReference>
<keyword evidence="3" id="KW-1185">Reference proteome</keyword>
<reference evidence="2" key="1">
    <citation type="journal article" date="2020" name="Stud. Mycol.">
        <title>101 Dothideomycetes genomes: a test case for predicting lifestyles and emergence of pathogens.</title>
        <authorList>
            <person name="Haridas S."/>
            <person name="Albert R."/>
            <person name="Binder M."/>
            <person name="Bloem J."/>
            <person name="Labutti K."/>
            <person name="Salamov A."/>
            <person name="Andreopoulos B."/>
            <person name="Baker S."/>
            <person name="Barry K."/>
            <person name="Bills G."/>
            <person name="Bluhm B."/>
            <person name="Cannon C."/>
            <person name="Castanera R."/>
            <person name="Culley D."/>
            <person name="Daum C."/>
            <person name="Ezra D."/>
            <person name="Gonzalez J."/>
            <person name="Henrissat B."/>
            <person name="Kuo A."/>
            <person name="Liang C."/>
            <person name="Lipzen A."/>
            <person name="Lutzoni F."/>
            <person name="Magnuson J."/>
            <person name="Mondo S."/>
            <person name="Nolan M."/>
            <person name="Ohm R."/>
            <person name="Pangilinan J."/>
            <person name="Park H.-J."/>
            <person name="Ramirez L."/>
            <person name="Alfaro M."/>
            <person name="Sun H."/>
            <person name="Tritt A."/>
            <person name="Yoshinaga Y."/>
            <person name="Zwiers L.-H."/>
            <person name="Turgeon B."/>
            <person name="Goodwin S."/>
            <person name="Spatafora J."/>
            <person name="Crous P."/>
            <person name="Grigoriev I."/>
        </authorList>
    </citation>
    <scope>NUCLEOTIDE SEQUENCE</scope>
    <source>
        <strain evidence="2">CBS 269.34</strain>
    </source>
</reference>
<dbReference type="InterPro" id="IPR052953">
    <property type="entry name" value="Ser-rich/MCO-related"/>
</dbReference>